<proteinExistence type="inferred from homology"/>
<dbReference type="Pfam" id="PF05564">
    <property type="entry name" value="Auxin_repressed"/>
    <property type="match status" value="1"/>
</dbReference>
<reference evidence="5 6" key="1">
    <citation type="submission" date="2016-10" db="EMBL/GenBank/DDBJ databases">
        <authorList>
            <person name="Cai Z."/>
        </authorList>
    </citation>
    <scope>NUCLEOTIDE SEQUENCE [LARGE SCALE GENOMIC DNA]</scope>
</reference>
<sequence>MGIISNWFGGSSTAAAQPKTNGPAAATSSKPNVWRSVFDPGSNPNIDRQGSNYYDTVKDPKSSPSTWEMILKAEDFRRRSFGDLDKDKDGYVDAAELKAVVPPSMADKELKAVVPPSMADKVDTAALISQAGATSQGKLTRKEFNEVLDKYFLA</sequence>
<comment type="similarity">
    <text evidence="1">Belongs to the DRM1/ARP family.</text>
</comment>
<evidence type="ECO:0000256" key="2">
    <source>
        <dbReference type="ARBA" id="ARBA00022837"/>
    </source>
</evidence>
<evidence type="ECO:0000313" key="6">
    <source>
        <dbReference type="Proteomes" id="UP000256970"/>
    </source>
</evidence>
<feature type="compositionally biased region" description="Polar residues" evidence="3">
    <location>
        <begin position="42"/>
        <end position="54"/>
    </location>
</feature>
<evidence type="ECO:0000256" key="1">
    <source>
        <dbReference type="ARBA" id="ARBA00010502"/>
    </source>
</evidence>
<evidence type="ECO:0000259" key="4">
    <source>
        <dbReference type="PROSITE" id="PS50222"/>
    </source>
</evidence>
<dbReference type="Gene3D" id="1.10.238.10">
    <property type="entry name" value="EF-hand"/>
    <property type="match status" value="1"/>
</dbReference>
<dbReference type="GO" id="GO:0005509">
    <property type="term" value="F:calcium ion binding"/>
    <property type="evidence" value="ECO:0007669"/>
    <property type="project" value="InterPro"/>
</dbReference>
<evidence type="ECO:0000256" key="3">
    <source>
        <dbReference type="SAM" id="MobiDB-lite"/>
    </source>
</evidence>
<dbReference type="EMBL" id="FNXT01001226">
    <property type="protein sequence ID" value="SZX75172.1"/>
    <property type="molecule type" value="Genomic_DNA"/>
</dbReference>
<feature type="region of interest" description="Disordered" evidence="3">
    <location>
        <begin position="1"/>
        <end position="61"/>
    </location>
</feature>
<dbReference type="Pfam" id="PF13202">
    <property type="entry name" value="EF-hand_5"/>
    <property type="match status" value="1"/>
</dbReference>
<feature type="compositionally biased region" description="Polar residues" evidence="3">
    <location>
        <begin position="8"/>
        <end position="31"/>
    </location>
</feature>
<dbReference type="InterPro" id="IPR011992">
    <property type="entry name" value="EF-hand-dom_pair"/>
</dbReference>
<dbReference type="AlphaFoldDB" id="A0A383WDD3"/>
<protein>
    <recommendedName>
        <fullName evidence="4">EF-hand domain-containing protein</fullName>
    </recommendedName>
</protein>
<dbReference type="InterPro" id="IPR008406">
    <property type="entry name" value="DRM/ARP"/>
</dbReference>
<dbReference type="InterPro" id="IPR002048">
    <property type="entry name" value="EF_hand_dom"/>
</dbReference>
<accession>A0A383WDD3</accession>
<evidence type="ECO:0000313" key="5">
    <source>
        <dbReference type="EMBL" id="SZX75172.1"/>
    </source>
</evidence>
<keyword evidence="6" id="KW-1185">Reference proteome</keyword>
<dbReference type="PROSITE" id="PS50222">
    <property type="entry name" value="EF_HAND_2"/>
    <property type="match status" value="1"/>
</dbReference>
<feature type="domain" description="EF-hand" evidence="4">
    <location>
        <begin position="72"/>
        <end position="107"/>
    </location>
</feature>
<keyword evidence="2" id="KW-0106">Calcium</keyword>
<gene>
    <name evidence="5" type="ORF">BQ4739_LOCUS15473</name>
</gene>
<dbReference type="Proteomes" id="UP000256970">
    <property type="component" value="Unassembled WGS sequence"/>
</dbReference>
<name>A0A383WDD3_TETOB</name>
<dbReference type="PROSITE" id="PS00018">
    <property type="entry name" value="EF_HAND_1"/>
    <property type="match status" value="1"/>
</dbReference>
<organism evidence="5 6">
    <name type="scientific">Tetradesmus obliquus</name>
    <name type="common">Green alga</name>
    <name type="synonym">Acutodesmus obliquus</name>
    <dbReference type="NCBI Taxonomy" id="3088"/>
    <lineage>
        <taxon>Eukaryota</taxon>
        <taxon>Viridiplantae</taxon>
        <taxon>Chlorophyta</taxon>
        <taxon>core chlorophytes</taxon>
        <taxon>Chlorophyceae</taxon>
        <taxon>CS clade</taxon>
        <taxon>Sphaeropleales</taxon>
        <taxon>Scenedesmaceae</taxon>
        <taxon>Tetradesmus</taxon>
    </lineage>
</organism>
<dbReference type="SUPFAM" id="SSF47473">
    <property type="entry name" value="EF-hand"/>
    <property type="match status" value="1"/>
</dbReference>
<dbReference type="InterPro" id="IPR018247">
    <property type="entry name" value="EF_Hand_1_Ca_BS"/>
</dbReference>